<evidence type="ECO:0000256" key="2">
    <source>
        <dbReference type="ARBA" id="ARBA00007543"/>
    </source>
</evidence>
<accession>A0ABV4I6R4</accession>
<feature type="transmembrane region" description="Helical" evidence="7">
    <location>
        <begin position="82"/>
        <end position="99"/>
    </location>
</feature>
<feature type="transmembrane region" description="Helical" evidence="7">
    <location>
        <begin position="6"/>
        <end position="36"/>
    </location>
</feature>
<feature type="transmembrane region" description="Helical" evidence="7">
    <location>
        <begin position="248"/>
        <end position="268"/>
    </location>
</feature>
<keyword evidence="3" id="KW-1003">Cell membrane</keyword>
<evidence type="ECO:0000256" key="6">
    <source>
        <dbReference type="ARBA" id="ARBA00023136"/>
    </source>
</evidence>
<organism evidence="8 9">
    <name type="scientific">Kineococcus mangrovi</name>
    <dbReference type="NCBI Taxonomy" id="1660183"/>
    <lineage>
        <taxon>Bacteria</taxon>
        <taxon>Bacillati</taxon>
        <taxon>Actinomycetota</taxon>
        <taxon>Actinomycetes</taxon>
        <taxon>Kineosporiales</taxon>
        <taxon>Kineosporiaceae</taxon>
        <taxon>Kineococcus</taxon>
    </lineage>
</organism>
<keyword evidence="5 7" id="KW-1133">Transmembrane helix</keyword>
<feature type="transmembrane region" description="Helical" evidence="7">
    <location>
        <begin position="306"/>
        <end position="329"/>
    </location>
</feature>
<evidence type="ECO:0000313" key="8">
    <source>
        <dbReference type="EMBL" id="MEZ0493720.1"/>
    </source>
</evidence>
<comment type="similarity">
    <text evidence="2">Belongs to the cytochrome ubiquinol oxidase subunit 2 family.</text>
</comment>
<feature type="transmembrane region" description="Helical" evidence="7">
    <location>
        <begin position="166"/>
        <end position="191"/>
    </location>
</feature>
<evidence type="ECO:0000256" key="7">
    <source>
        <dbReference type="SAM" id="Phobius"/>
    </source>
</evidence>
<comment type="caution">
    <text evidence="8">The sequence shown here is derived from an EMBL/GenBank/DDBJ whole genome shotgun (WGS) entry which is preliminary data.</text>
</comment>
<keyword evidence="4 7" id="KW-0812">Transmembrane</keyword>
<keyword evidence="6 7" id="KW-0472">Membrane</keyword>
<dbReference type="Pfam" id="PF02322">
    <property type="entry name" value="Cyt_bd_oxida_II"/>
    <property type="match status" value="1"/>
</dbReference>
<feature type="transmembrane region" description="Helical" evidence="7">
    <location>
        <begin position="119"/>
        <end position="146"/>
    </location>
</feature>
<dbReference type="RefSeq" id="WP_370719956.1">
    <property type="nucleotide sequence ID" value="NZ_JBGGTQ010000007.1"/>
</dbReference>
<dbReference type="InterPro" id="IPR003317">
    <property type="entry name" value="Cyt-d_oxidase_su2"/>
</dbReference>
<dbReference type="Proteomes" id="UP001566476">
    <property type="component" value="Unassembled WGS sequence"/>
</dbReference>
<evidence type="ECO:0000256" key="5">
    <source>
        <dbReference type="ARBA" id="ARBA00022989"/>
    </source>
</evidence>
<evidence type="ECO:0000256" key="3">
    <source>
        <dbReference type="ARBA" id="ARBA00022475"/>
    </source>
</evidence>
<evidence type="ECO:0000256" key="4">
    <source>
        <dbReference type="ARBA" id="ARBA00022692"/>
    </source>
</evidence>
<keyword evidence="9" id="KW-1185">Reference proteome</keyword>
<feature type="transmembrane region" description="Helical" evidence="7">
    <location>
        <begin position="212"/>
        <end position="242"/>
    </location>
</feature>
<comment type="subcellular location">
    <subcellularLocation>
        <location evidence="1">Cell membrane</location>
        <topology evidence="1">Multi-pass membrane protein</topology>
    </subcellularLocation>
</comment>
<sequence length="353" mass="36365">MDLPVLWFGIAVLAWVLFFVLEGFDFGVGFLGPLLGRTEAERGAAVRTVGPVWDGNEVWLVAAIGVTFAAFPDWYAALLSGLYLPMIALLLLLAVRGVAIEFRGKHDTARWRDRCDAALALSSLLLAGTWGAVLGVLVSGLALSPGGEVQTGGWLGGLGRSLDPLLAPWAVLGGFAGVLLTTVHGATFLALRTTGVLRQRARRLTVATAPALLVIALALFIAAGHAVVAAAAALLALAAVAAWRRAEVVAFAATTLAVAGSVVAVFTAHLDLGAGTGAWVLLRSTLGASGDVTLGAAAASPGALHLITVAGVVVLPGVIAYQAWSYWVFRRRVTSGPVRPAARRPAPAGRPAR</sequence>
<protein>
    <submittedName>
        <fullName evidence="8">Cytochrome d ubiquinol oxidase subunit II</fullName>
    </submittedName>
</protein>
<dbReference type="NCBIfam" id="TIGR00203">
    <property type="entry name" value="cydB"/>
    <property type="match status" value="1"/>
</dbReference>
<dbReference type="PANTHER" id="PTHR43141:SF4">
    <property type="entry name" value="CYTOCHROME BD2 SUBUNIT II"/>
    <property type="match status" value="1"/>
</dbReference>
<reference evidence="8 9" key="1">
    <citation type="submission" date="2024-07" db="EMBL/GenBank/DDBJ databases">
        <authorList>
            <person name="Thanompreechachai J."/>
            <person name="Duangmal K."/>
        </authorList>
    </citation>
    <scope>NUCLEOTIDE SEQUENCE [LARGE SCALE GENOMIC DNA]</scope>
    <source>
        <strain evidence="8 9">TBRC 1896</strain>
    </source>
</reference>
<evidence type="ECO:0000256" key="1">
    <source>
        <dbReference type="ARBA" id="ARBA00004651"/>
    </source>
</evidence>
<proteinExistence type="inferred from homology"/>
<gene>
    <name evidence="8" type="primary">cydB</name>
    <name evidence="8" type="ORF">AB2L28_15890</name>
</gene>
<name>A0ABV4I6R4_9ACTN</name>
<dbReference type="PANTHER" id="PTHR43141">
    <property type="entry name" value="CYTOCHROME BD2 SUBUNIT II"/>
    <property type="match status" value="1"/>
</dbReference>
<dbReference type="EMBL" id="JBGGTQ010000007">
    <property type="protein sequence ID" value="MEZ0493720.1"/>
    <property type="molecule type" value="Genomic_DNA"/>
</dbReference>
<evidence type="ECO:0000313" key="9">
    <source>
        <dbReference type="Proteomes" id="UP001566476"/>
    </source>
</evidence>